<dbReference type="EMBL" id="KZ819219">
    <property type="protein sequence ID" value="PWY97123.1"/>
    <property type="molecule type" value="Genomic_DNA"/>
</dbReference>
<name>A0A317XFG3_9BASI</name>
<dbReference type="SUPFAM" id="SSF57667">
    <property type="entry name" value="beta-beta-alpha zinc fingers"/>
    <property type="match status" value="2"/>
</dbReference>
<evidence type="ECO:0000313" key="9">
    <source>
        <dbReference type="Proteomes" id="UP000246740"/>
    </source>
</evidence>
<evidence type="ECO:0000256" key="5">
    <source>
        <dbReference type="PROSITE-ProRule" id="PRU00042"/>
    </source>
</evidence>
<feature type="region of interest" description="Disordered" evidence="6">
    <location>
        <begin position="34"/>
        <end position="67"/>
    </location>
</feature>
<keyword evidence="3 5" id="KW-0863">Zinc-finger</keyword>
<sequence>MTTVLPTLRSHFSQTSMSNDYRYPALYSDVSRPPLTSTSSSASLMQPQPSVMAPSSSASSHLYPPIGPTPDQVDSILGYMSANPSEAASSATIAPLAVGDPNAYHPDLGTDLTSAAGLTALAGPSTSTDLGLADSALSFPALPASLLDEAPEYEFSEHTRLSVFEATAYSGDIPALTFAADGTPILDGASEYGFWSTATAGIDGQDFGSTAALGYTDDVFGIGMTSSTPVKADMLPRSVDYQTSPYKAGGDLARPDDLLNASSDSQLLPQSQNAFAQATSGASGEAALTAAPNAMTLPPEAPPSVLYPGPEASLSQPRLSVGNDEMYESQAGPSRVLLRRSHESFTTNSSPHPYGRSTPQSRGFFGSGTSPNGFAVDRRMSNGGRPAGRDPVVPSQNGGRARLMSWQSSRMSGAGGEGDWQSTVPEPSMNGDGFQGSVGSTGGYGMHPSVSDGSVMSNGLGSVHGGAPGFLGPSRSYSYGMSYGSAGGFASHHSGGGHAHDMINALGDAMDARIDVDGIAKCPYPNCNKTFAKNRSYNLKAHLRSHSQLKPYACSVCPRAFSRKHDLERHARVHSGDKPYVCEICNKGFPRSDALRRHWRVEKECGDKAAALEAGQSLSSVLGGDHSNSSYSQEHSPDQKHHSQSPGQMMYQPLPPHQQLPPQSAQQQQQPQQQQHNSCNTSRLNIQACSRASNSVGTSRSFAAPKWPL</sequence>
<keyword evidence="2" id="KW-0677">Repeat</keyword>
<dbReference type="InterPro" id="IPR036236">
    <property type="entry name" value="Znf_C2H2_sf"/>
</dbReference>
<keyword evidence="9" id="KW-1185">Reference proteome</keyword>
<feature type="compositionally biased region" description="Low complexity" evidence="6">
    <location>
        <begin position="660"/>
        <end position="676"/>
    </location>
</feature>
<dbReference type="InterPro" id="IPR013087">
    <property type="entry name" value="Znf_C2H2_type"/>
</dbReference>
<feature type="region of interest" description="Disordered" evidence="6">
    <location>
        <begin position="343"/>
        <end position="399"/>
    </location>
</feature>
<dbReference type="FunFam" id="3.30.160.60:FF:002485">
    <property type="entry name" value="Potential zinc finger protein"/>
    <property type="match status" value="1"/>
</dbReference>
<dbReference type="PROSITE" id="PS00028">
    <property type="entry name" value="ZINC_FINGER_C2H2_1"/>
    <property type="match status" value="1"/>
</dbReference>
<dbReference type="GO" id="GO:0000978">
    <property type="term" value="F:RNA polymerase II cis-regulatory region sequence-specific DNA binding"/>
    <property type="evidence" value="ECO:0007669"/>
    <property type="project" value="TreeGrafter"/>
</dbReference>
<evidence type="ECO:0000256" key="1">
    <source>
        <dbReference type="ARBA" id="ARBA00022723"/>
    </source>
</evidence>
<keyword evidence="1" id="KW-0479">Metal-binding</keyword>
<dbReference type="OrthoDB" id="8922241at2759"/>
<dbReference type="PANTHER" id="PTHR23235">
    <property type="entry name" value="KRUEPPEL-LIKE TRANSCRIPTION FACTOR"/>
    <property type="match status" value="1"/>
</dbReference>
<dbReference type="InParanoid" id="A0A317XFG3"/>
<dbReference type="FunFam" id="3.30.160.60:FF:000303">
    <property type="entry name" value="Zinc finger protein 41"/>
    <property type="match status" value="1"/>
</dbReference>
<keyword evidence="4" id="KW-0862">Zinc</keyword>
<evidence type="ECO:0000256" key="3">
    <source>
        <dbReference type="ARBA" id="ARBA00022771"/>
    </source>
</evidence>
<accession>A0A317XFG3</accession>
<feature type="compositionally biased region" description="Polar residues" evidence="6">
    <location>
        <begin position="690"/>
        <end position="701"/>
    </location>
</feature>
<feature type="region of interest" description="Disordered" evidence="6">
    <location>
        <begin position="619"/>
        <end position="681"/>
    </location>
</feature>
<dbReference type="Proteomes" id="UP000246740">
    <property type="component" value="Unassembled WGS sequence"/>
</dbReference>
<feature type="region of interest" description="Disordered" evidence="6">
    <location>
        <begin position="690"/>
        <end position="709"/>
    </location>
</feature>
<evidence type="ECO:0000256" key="4">
    <source>
        <dbReference type="ARBA" id="ARBA00022833"/>
    </source>
</evidence>
<evidence type="ECO:0000256" key="6">
    <source>
        <dbReference type="SAM" id="MobiDB-lite"/>
    </source>
</evidence>
<feature type="region of interest" description="Disordered" evidence="6">
    <location>
        <begin position="294"/>
        <end position="317"/>
    </location>
</feature>
<feature type="compositionally biased region" description="Polar residues" evidence="6">
    <location>
        <begin position="344"/>
        <end position="372"/>
    </location>
</feature>
<feature type="domain" description="C2H2-type" evidence="7">
    <location>
        <begin position="580"/>
        <end position="609"/>
    </location>
</feature>
<evidence type="ECO:0000259" key="7">
    <source>
        <dbReference type="PROSITE" id="PS50157"/>
    </source>
</evidence>
<feature type="compositionally biased region" description="Polar residues" evidence="6">
    <location>
        <begin position="619"/>
        <end position="634"/>
    </location>
</feature>
<protein>
    <recommendedName>
        <fullName evidence="7">C2H2-type domain-containing protein</fullName>
    </recommendedName>
</protein>
<dbReference type="Gene3D" id="3.30.160.60">
    <property type="entry name" value="Classic Zinc Finger"/>
    <property type="match status" value="3"/>
</dbReference>
<dbReference type="STRING" id="1882483.A0A317XFG3"/>
<evidence type="ECO:0000256" key="2">
    <source>
        <dbReference type="ARBA" id="ARBA00022737"/>
    </source>
</evidence>
<gene>
    <name evidence="8" type="ORF">BCV70DRAFT_81185</name>
</gene>
<feature type="domain" description="C2H2-type" evidence="7">
    <location>
        <begin position="552"/>
        <end position="579"/>
    </location>
</feature>
<dbReference type="AlphaFoldDB" id="A0A317XFG3"/>
<feature type="compositionally biased region" description="Low complexity" evidence="6">
    <location>
        <begin position="34"/>
        <end position="60"/>
    </location>
</feature>
<dbReference type="PROSITE" id="PS50157">
    <property type="entry name" value="ZINC_FINGER_C2H2_2"/>
    <property type="match status" value="2"/>
</dbReference>
<dbReference type="PANTHER" id="PTHR23235:SF120">
    <property type="entry name" value="KRUPPEL-LIKE FACTOR 15"/>
    <property type="match status" value="1"/>
</dbReference>
<dbReference type="Pfam" id="PF00096">
    <property type="entry name" value="zf-C2H2"/>
    <property type="match status" value="2"/>
</dbReference>
<reference evidence="8 9" key="1">
    <citation type="journal article" date="2018" name="Mol. Biol. Evol.">
        <title>Broad Genomic Sampling Reveals a Smut Pathogenic Ancestry of the Fungal Clade Ustilaginomycotina.</title>
        <authorList>
            <person name="Kijpornyongpan T."/>
            <person name="Mondo S.J."/>
            <person name="Barry K."/>
            <person name="Sandor L."/>
            <person name="Lee J."/>
            <person name="Lipzen A."/>
            <person name="Pangilinan J."/>
            <person name="LaButti K."/>
            <person name="Hainaut M."/>
            <person name="Henrissat B."/>
            <person name="Grigoriev I.V."/>
            <person name="Spatafora J.W."/>
            <person name="Aime M.C."/>
        </authorList>
    </citation>
    <scope>NUCLEOTIDE SEQUENCE [LARGE SCALE GENOMIC DNA]</scope>
    <source>
        <strain evidence="8 9">MCA 3645</strain>
    </source>
</reference>
<evidence type="ECO:0000313" key="8">
    <source>
        <dbReference type="EMBL" id="PWY97123.1"/>
    </source>
</evidence>
<dbReference type="GO" id="GO:0008270">
    <property type="term" value="F:zinc ion binding"/>
    <property type="evidence" value="ECO:0007669"/>
    <property type="project" value="UniProtKB-KW"/>
</dbReference>
<organism evidence="8 9">
    <name type="scientific">Testicularia cyperi</name>
    <dbReference type="NCBI Taxonomy" id="1882483"/>
    <lineage>
        <taxon>Eukaryota</taxon>
        <taxon>Fungi</taxon>
        <taxon>Dikarya</taxon>
        <taxon>Basidiomycota</taxon>
        <taxon>Ustilaginomycotina</taxon>
        <taxon>Ustilaginomycetes</taxon>
        <taxon>Ustilaginales</taxon>
        <taxon>Anthracoideaceae</taxon>
        <taxon>Testicularia</taxon>
    </lineage>
</organism>
<proteinExistence type="predicted"/>
<dbReference type="GO" id="GO:0000981">
    <property type="term" value="F:DNA-binding transcription factor activity, RNA polymerase II-specific"/>
    <property type="evidence" value="ECO:0007669"/>
    <property type="project" value="TreeGrafter"/>
</dbReference>
<dbReference type="SMART" id="SM00355">
    <property type="entry name" value="ZnF_C2H2"/>
    <property type="match status" value="3"/>
</dbReference>